<dbReference type="EMBL" id="JYDO01000158">
    <property type="protein sequence ID" value="KRZ68657.1"/>
    <property type="molecule type" value="Genomic_DNA"/>
</dbReference>
<feature type="compositionally biased region" description="Acidic residues" evidence="11">
    <location>
        <begin position="532"/>
        <end position="542"/>
    </location>
</feature>
<dbReference type="GO" id="GO:0006457">
    <property type="term" value="P:protein folding"/>
    <property type="evidence" value="ECO:0007669"/>
    <property type="project" value="InterPro"/>
</dbReference>
<dbReference type="InterPro" id="IPR001580">
    <property type="entry name" value="Calret/calnex"/>
</dbReference>
<dbReference type="GO" id="GO:0051082">
    <property type="term" value="F:unfolded protein binding"/>
    <property type="evidence" value="ECO:0007669"/>
    <property type="project" value="InterPro"/>
</dbReference>
<evidence type="ECO:0000256" key="11">
    <source>
        <dbReference type="SAM" id="MobiDB-lite"/>
    </source>
</evidence>
<feature type="disulfide bond" evidence="9">
    <location>
        <begin position="169"/>
        <end position="203"/>
    </location>
</feature>
<dbReference type="AlphaFoldDB" id="A0A0V1MA53"/>
<keyword evidence="3 10" id="KW-0812">Transmembrane</keyword>
<keyword evidence="4 10" id="KW-0256">Endoplasmic reticulum</keyword>
<dbReference type="PANTHER" id="PTHR11073">
    <property type="entry name" value="CALRETICULIN AND CALNEXIN"/>
    <property type="match status" value="1"/>
</dbReference>
<feature type="region of interest" description="Disordered" evidence="11">
    <location>
        <begin position="277"/>
        <end position="354"/>
    </location>
</feature>
<dbReference type="Pfam" id="PF00262">
    <property type="entry name" value="Calreticulin"/>
    <property type="match status" value="1"/>
</dbReference>
<gene>
    <name evidence="12" type="primary">CANX</name>
    <name evidence="12" type="ORF">T10_1731</name>
</gene>
<keyword evidence="6 10" id="KW-0472">Membrane</keyword>
<evidence type="ECO:0000256" key="2">
    <source>
        <dbReference type="ARBA" id="ARBA00010983"/>
    </source>
</evidence>
<dbReference type="FunFam" id="2.10.250.10:FF:000001">
    <property type="entry name" value="Calnexin homolog"/>
    <property type="match status" value="1"/>
</dbReference>
<reference evidence="12 13" key="1">
    <citation type="submission" date="2015-01" db="EMBL/GenBank/DDBJ databases">
        <title>Evolution of Trichinella species and genotypes.</title>
        <authorList>
            <person name="Korhonen P.K."/>
            <person name="Edoardo P."/>
            <person name="Giuseppe L.R."/>
            <person name="Gasser R.B."/>
        </authorList>
    </citation>
    <scope>NUCLEOTIDE SEQUENCE [LARGE SCALE GENOMIC DNA]</scope>
    <source>
        <strain evidence="12">ISS1980</strain>
    </source>
</reference>
<feature type="region of interest" description="Disordered" evidence="11">
    <location>
        <begin position="531"/>
        <end position="600"/>
    </location>
</feature>
<dbReference type="InterPro" id="IPR013320">
    <property type="entry name" value="ConA-like_dom_sf"/>
</dbReference>
<evidence type="ECO:0000256" key="9">
    <source>
        <dbReference type="PIRSR" id="PIRSR601580-3"/>
    </source>
</evidence>
<dbReference type="STRING" id="268474.A0A0V1MA53"/>
<dbReference type="SUPFAM" id="SSF49899">
    <property type="entry name" value="Concanavalin A-like lectins/glucanases"/>
    <property type="match status" value="1"/>
</dbReference>
<dbReference type="Proteomes" id="UP000054843">
    <property type="component" value="Unassembled WGS sequence"/>
</dbReference>
<protein>
    <submittedName>
        <fullName evidence="12">Calnexin</fullName>
    </submittedName>
</protein>
<keyword evidence="5 10" id="KW-1133">Transmembrane helix</keyword>
<dbReference type="GO" id="GO:0036503">
    <property type="term" value="P:ERAD pathway"/>
    <property type="evidence" value="ECO:0007669"/>
    <property type="project" value="TreeGrafter"/>
</dbReference>
<evidence type="ECO:0000256" key="3">
    <source>
        <dbReference type="ARBA" id="ARBA00022692"/>
    </source>
</evidence>
<feature type="compositionally biased region" description="Basic and acidic residues" evidence="11">
    <location>
        <begin position="341"/>
        <end position="350"/>
    </location>
</feature>
<comment type="subcellular location">
    <subcellularLocation>
        <location evidence="1">Endoplasmic reticulum membrane</location>
        <topology evidence="1">Single-pass type I membrane protein</topology>
    </subcellularLocation>
</comment>
<dbReference type="GO" id="GO:0005789">
    <property type="term" value="C:endoplasmic reticulum membrane"/>
    <property type="evidence" value="ECO:0007669"/>
    <property type="project" value="UniProtKB-SubCell"/>
</dbReference>
<evidence type="ECO:0000256" key="6">
    <source>
        <dbReference type="ARBA" id="ARBA00023136"/>
    </source>
</evidence>
<keyword evidence="7 10" id="KW-0143">Chaperone</keyword>
<comment type="caution">
    <text evidence="12">The sequence shown here is derived from an EMBL/GenBank/DDBJ whole genome shotgun (WGS) entry which is preliminary data.</text>
</comment>
<feature type="compositionally biased region" description="Basic and acidic residues" evidence="11">
    <location>
        <begin position="302"/>
        <end position="311"/>
    </location>
</feature>
<name>A0A0V1MA53_9BILA</name>
<proteinExistence type="inferred from homology"/>
<evidence type="ECO:0000256" key="5">
    <source>
        <dbReference type="ARBA" id="ARBA00022989"/>
    </source>
</evidence>
<dbReference type="OrthoDB" id="1938156at2759"/>
<evidence type="ECO:0000256" key="7">
    <source>
        <dbReference type="ARBA" id="ARBA00023186"/>
    </source>
</evidence>
<dbReference type="InterPro" id="IPR018124">
    <property type="entry name" value="Calret/calnex_CS"/>
</dbReference>
<feature type="transmembrane region" description="Helical" evidence="10">
    <location>
        <begin position="24"/>
        <end position="48"/>
    </location>
</feature>
<sequence>MKNYPDFKPSSNTHIRTGRCPLIFARYAAFIMKSISLLIVFLCSISLLHGSESESSKSEKVVTVSYETPASPPGAYFADPFKHTNTIGKKWILSMAKKEGVDEDIARYDGEWAIGEWNEPLLKYDYGLIVKKKARHHAISSKLDRIFHFSSKKPLIVQYDVKFQEGQECGGAYIKLLTHLPTLKLTEFVDKTPYVIMFGPDKCGLNAKVHFIIRYKNPFSEEYAEHTAPQSTQPIESYFTDRKTHLYTLVLNPDDSYIIYVDQKEIVRGNLKTSLEPSIIPPEEIDDPNDRKPEDWDEREEIPDPKAVKPDDWDENAPEYIEDDNAEKPAGWLDDESEYIPDDKAEKPSDWDEEVDGTYEAPLIKNPKCASAPGCGEWKRPTKRNPAYKGKWLPPMIKNPAYKGKWKPRQIPNPDYFDVENIFSTLEPIAAIGIELWTMSDGIFFDNFLITDKKEMADNFASKTWAAKASVEGSSSSKQSVLESLVEAANARPWLWAVYFVMTLIPVVLVCIYCFGSSKKDVGMQKKFDVPVSDDEGSEEGDNDVKYAAKQNFQNAEDAGEFSKEERSDSDNDSDDHSPVRMGKSDQNERSPRRRVRREN</sequence>
<feature type="compositionally biased region" description="Basic and acidic residues" evidence="11">
    <location>
        <begin position="561"/>
        <end position="591"/>
    </location>
</feature>
<dbReference type="PRINTS" id="PR00626">
    <property type="entry name" value="CALRETICULIN"/>
</dbReference>
<evidence type="ECO:0000313" key="12">
    <source>
        <dbReference type="EMBL" id="KRZ68657.1"/>
    </source>
</evidence>
<comment type="function">
    <text evidence="8">Calcium-binding protein that interacts with newly synthesized monoglucosylated glycoproteins in the endoplasmic reticulum. It may act in assisting protein assembly and/or in the retention within the ER of unassembled protein subunits. It seems to play a major role in the quality control apparatus of the ER by the retention of incorrectly folded proteins. Required for embryogenesis and larval development under heat and ER stress conditions. May be important for germ cell development. Involved in neuronal necrotic cell death.</text>
</comment>
<comment type="similarity">
    <text evidence="2 10">Belongs to the calreticulin family.</text>
</comment>
<dbReference type="FunFam" id="2.60.120.200:FF:000011">
    <property type="entry name" value="Probable calnexin"/>
    <property type="match status" value="1"/>
</dbReference>
<dbReference type="GO" id="GO:0005509">
    <property type="term" value="F:calcium ion binding"/>
    <property type="evidence" value="ECO:0007669"/>
    <property type="project" value="InterPro"/>
</dbReference>
<evidence type="ECO:0000256" key="4">
    <source>
        <dbReference type="ARBA" id="ARBA00022824"/>
    </source>
</evidence>
<evidence type="ECO:0000256" key="1">
    <source>
        <dbReference type="ARBA" id="ARBA00004115"/>
    </source>
</evidence>
<evidence type="ECO:0000313" key="13">
    <source>
        <dbReference type="Proteomes" id="UP000054843"/>
    </source>
</evidence>
<dbReference type="PANTHER" id="PTHR11073:SF1">
    <property type="entry name" value="CALNEXIN 14D-RELATED"/>
    <property type="match status" value="1"/>
</dbReference>
<evidence type="ECO:0000256" key="10">
    <source>
        <dbReference type="RuleBase" id="RU362126"/>
    </source>
</evidence>
<keyword evidence="9" id="KW-1015">Disulfide bond</keyword>
<dbReference type="PROSITE" id="PS00803">
    <property type="entry name" value="CALRETICULIN_1"/>
    <property type="match status" value="1"/>
</dbReference>
<dbReference type="SUPFAM" id="SSF63887">
    <property type="entry name" value="P-domain of calnexin/calreticulin"/>
    <property type="match status" value="1"/>
</dbReference>
<dbReference type="InterPro" id="IPR009033">
    <property type="entry name" value="Calreticulin/calnexin_P_dom_sf"/>
</dbReference>
<feature type="compositionally biased region" description="Acidic residues" evidence="11">
    <location>
        <begin position="312"/>
        <end position="325"/>
    </location>
</feature>
<accession>A0A0V1MA53</accession>
<dbReference type="Gene3D" id="2.60.120.200">
    <property type="match status" value="1"/>
</dbReference>
<organism evidence="12 13">
    <name type="scientific">Trichinella papuae</name>
    <dbReference type="NCBI Taxonomy" id="268474"/>
    <lineage>
        <taxon>Eukaryota</taxon>
        <taxon>Metazoa</taxon>
        <taxon>Ecdysozoa</taxon>
        <taxon>Nematoda</taxon>
        <taxon>Enoplea</taxon>
        <taxon>Dorylaimia</taxon>
        <taxon>Trichinellida</taxon>
        <taxon>Trichinellidae</taxon>
        <taxon>Trichinella</taxon>
    </lineage>
</organism>
<evidence type="ECO:0000256" key="8">
    <source>
        <dbReference type="ARBA" id="ARBA00053392"/>
    </source>
</evidence>
<keyword evidence="13" id="KW-1185">Reference proteome</keyword>
<dbReference type="PROSITE" id="PS00804">
    <property type="entry name" value="CALRETICULIN_2"/>
    <property type="match status" value="1"/>
</dbReference>
<dbReference type="Gene3D" id="2.10.250.10">
    <property type="entry name" value="Calreticulin/calnexin, P domain"/>
    <property type="match status" value="1"/>
</dbReference>
<feature type="transmembrane region" description="Helical" evidence="10">
    <location>
        <begin position="494"/>
        <end position="516"/>
    </location>
</feature>